<dbReference type="Gene3D" id="2.60.120.1130">
    <property type="match status" value="1"/>
</dbReference>
<organism evidence="2">
    <name type="scientific">Flagellimonas sp. MMG031</name>
    <dbReference type="NCBI Taxonomy" id="3158549"/>
    <lineage>
        <taxon>Bacteria</taxon>
        <taxon>Pseudomonadati</taxon>
        <taxon>Bacteroidota</taxon>
        <taxon>Flavobacteriia</taxon>
        <taxon>Flavobacteriales</taxon>
        <taxon>Flavobacteriaceae</taxon>
        <taxon>Flagellimonas</taxon>
    </lineage>
</organism>
<dbReference type="KEGG" id="fld:ABNE31_06280"/>
<protein>
    <submittedName>
        <fullName evidence="2">DUF3857 domain-containing protein</fullName>
    </submittedName>
</protein>
<evidence type="ECO:0000259" key="1">
    <source>
        <dbReference type="Pfam" id="PF12969"/>
    </source>
</evidence>
<evidence type="ECO:0000313" key="2">
    <source>
        <dbReference type="EMBL" id="XBQ24519.1"/>
    </source>
</evidence>
<dbReference type="Gene3D" id="2.60.40.3140">
    <property type="match status" value="1"/>
</dbReference>
<name>A0AAU7N1M1_9FLAO</name>
<feature type="domain" description="DUF3857" evidence="1">
    <location>
        <begin position="67"/>
        <end position="186"/>
    </location>
</feature>
<accession>A0AAU7N1M1</accession>
<dbReference type="AlphaFoldDB" id="A0AAU7N1M1"/>
<dbReference type="EMBL" id="CP157804">
    <property type="protein sequence ID" value="XBQ24519.1"/>
    <property type="molecule type" value="Genomic_DNA"/>
</dbReference>
<gene>
    <name evidence="2" type="ORF">ABNE31_06280</name>
</gene>
<dbReference type="InterPro" id="IPR024618">
    <property type="entry name" value="DUF3857"/>
</dbReference>
<proteinExistence type="predicted"/>
<reference evidence="2" key="1">
    <citation type="submission" date="2024-05" db="EMBL/GenBank/DDBJ databases">
        <title>Draft Genome Sequences of Flagellimonas sp. MMG031 and Marinobacter sp. MMG032 Isolated from the dinoflagellate Symbiodinium pilosum.</title>
        <authorList>
            <person name="Shikuma N.J."/>
            <person name="Farrell M.V."/>
        </authorList>
    </citation>
    <scope>NUCLEOTIDE SEQUENCE</scope>
    <source>
        <strain evidence="2">MMG031</strain>
    </source>
</reference>
<dbReference type="RefSeq" id="WP_349352761.1">
    <property type="nucleotide sequence ID" value="NZ_CP157804.1"/>
</dbReference>
<dbReference type="Pfam" id="PF12969">
    <property type="entry name" value="DUF3857"/>
    <property type="match status" value="1"/>
</dbReference>
<sequence>MKKIGILLLLLQHMVLQGQQLEFGELTIFESAFKTYEKDTTAHAVYLFEKGDNFFEVRRGYVWLIKKYHAKIKILDKKGFSEADIRIPYYHSDTGTEEVNDIRAITHTDGLKHIVMDNNIFDAEVNEHWSEKRFTFSNVQEGSILEFTYEVQSPFFYNLNGWDFQDDIPKVYTEYNAKIPGNYSYNRSLFGNLPLTVNEATIKENCFSIPNVNKQADCEVLKYVMEDVPAFKSDEEYMLAASNYQSRLEFELSEYLSFRGVKERYTKSWKDVDKEFRSDRDIGGQLRKKNYFERNVPIDIITGAEEESEKAINLYNFVKSHYSWNGKFGIFRDNNVKKAFDEGVGNVAEINITLINLLNAAGMDADLMLLSTRAHGLPKRSHPVMSDFNYVIAKLDIDGTTYLLDATEKQLPFGMLPYRCLNYYGRVMDLDGESYWYDIESPKGNSKEVMLQLDLNLDEGTARGTFDEMSRGYEAYFKRNHLSSITNQQYLDEVEKNTNGDFYIDQYELDAEKSNDNLLMEHFSFELENLDTSTSIYFNPFLIRFFQSNPFKSSERNYPVDFGYLRNYKYMANITIPKGYRVKSLPENNNLALPGGSGVLRFNCSTSEKNVIIFFNLQLRSTQYKSEGYLFIKELFEQAVTSINQSYLVFEKV</sequence>
<dbReference type="Gene3D" id="3.10.620.30">
    <property type="match status" value="1"/>
</dbReference>